<dbReference type="EMBL" id="JXXN02001340">
    <property type="protein sequence ID" value="THD24987.1"/>
    <property type="molecule type" value="Genomic_DNA"/>
</dbReference>
<dbReference type="PANTHER" id="PTHR12828">
    <property type="entry name" value="PROTEASOME MATURATION PROTEIN UMP1"/>
    <property type="match status" value="1"/>
</dbReference>
<reference evidence="3" key="1">
    <citation type="submission" date="2019-03" db="EMBL/GenBank/DDBJ databases">
        <title>Improved annotation for the trematode Fasciola hepatica.</title>
        <authorList>
            <person name="Choi Y.-J."/>
            <person name="Martin J."/>
            <person name="Mitreva M."/>
        </authorList>
    </citation>
    <scope>NUCLEOTIDE SEQUENCE [LARGE SCALE GENOMIC DNA]</scope>
</reference>
<evidence type="ECO:0000313" key="3">
    <source>
        <dbReference type="EMBL" id="THD24987.1"/>
    </source>
</evidence>
<accession>A0A4E0RV12</accession>
<dbReference type="Proteomes" id="UP000230066">
    <property type="component" value="Unassembled WGS sequence"/>
</dbReference>
<keyword evidence="1" id="KW-0143">Chaperone</keyword>
<dbReference type="GO" id="GO:0000502">
    <property type="term" value="C:proteasome complex"/>
    <property type="evidence" value="ECO:0007669"/>
    <property type="project" value="UniProtKB-KW"/>
</dbReference>
<name>A0A4E0RV12_FASHE</name>
<dbReference type="InterPro" id="IPR008012">
    <property type="entry name" value="Ump1"/>
</dbReference>
<dbReference type="AlphaFoldDB" id="A0A4E0RV12"/>
<organism evidence="3 4">
    <name type="scientific">Fasciola hepatica</name>
    <name type="common">Liver fluke</name>
    <dbReference type="NCBI Taxonomy" id="6192"/>
    <lineage>
        <taxon>Eukaryota</taxon>
        <taxon>Metazoa</taxon>
        <taxon>Spiralia</taxon>
        <taxon>Lophotrochozoa</taxon>
        <taxon>Platyhelminthes</taxon>
        <taxon>Trematoda</taxon>
        <taxon>Digenea</taxon>
        <taxon>Plagiorchiida</taxon>
        <taxon>Echinostomata</taxon>
        <taxon>Echinostomatoidea</taxon>
        <taxon>Fasciolidae</taxon>
        <taxon>Fasciola</taxon>
    </lineage>
</organism>
<dbReference type="Pfam" id="PF05348">
    <property type="entry name" value="UMP1"/>
    <property type="match status" value="1"/>
</dbReference>
<dbReference type="GO" id="GO:0005737">
    <property type="term" value="C:cytoplasm"/>
    <property type="evidence" value="ECO:0007669"/>
    <property type="project" value="TreeGrafter"/>
</dbReference>
<sequence length="163" mass="18079">MLAVLIHLSSSFQMDNENGRNEFGVRPMFYTGLGENHRPTPWTSGAISALSASSTETQLDKVIFPHPVAEALSKRGKGADRVKQMRILAANDGIHAPLRLAMEERIMRRIQPRLPGLYSHHPLAAQLDGSLDDIDVTDFLNPPEDAEYVGMPHLLMEKKLGIL</sequence>
<protein>
    <submittedName>
        <fullName evidence="3">Proteasome maturation factor UMP1 domain-containing protein</fullName>
    </submittedName>
</protein>
<keyword evidence="3" id="KW-0647">Proteasome</keyword>
<comment type="similarity">
    <text evidence="2">Belongs to the POMP/UMP1 family.</text>
</comment>
<dbReference type="GO" id="GO:0043248">
    <property type="term" value="P:proteasome assembly"/>
    <property type="evidence" value="ECO:0007669"/>
    <property type="project" value="InterPro"/>
</dbReference>
<comment type="caution">
    <text evidence="3">The sequence shown here is derived from an EMBL/GenBank/DDBJ whole genome shotgun (WGS) entry which is preliminary data.</text>
</comment>
<proteinExistence type="inferred from homology"/>
<evidence type="ECO:0000313" key="4">
    <source>
        <dbReference type="Proteomes" id="UP000230066"/>
    </source>
</evidence>
<dbReference type="PANTHER" id="PTHR12828:SF3">
    <property type="entry name" value="PROTEASOME MATURATION PROTEIN"/>
    <property type="match status" value="1"/>
</dbReference>
<dbReference type="GO" id="GO:0005634">
    <property type="term" value="C:nucleus"/>
    <property type="evidence" value="ECO:0007669"/>
    <property type="project" value="TreeGrafter"/>
</dbReference>
<evidence type="ECO:0000256" key="2">
    <source>
        <dbReference type="ARBA" id="ARBA00043974"/>
    </source>
</evidence>
<evidence type="ECO:0000256" key="1">
    <source>
        <dbReference type="ARBA" id="ARBA00023186"/>
    </source>
</evidence>
<keyword evidence="4" id="KW-1185">Reference proteome</keyword>
<gene>
    <name evidence="3" type="ORF">D915_004306</name>
</gene>